<dbReference type="OrthoDB" id="9783136at2"/>
<reference evidence="1 2" key="1">
    <citation type="submission" date="2015-10" db="EMBL/GenBank/DDBJ databases">
        <title>Draft genome sequence of Novosphingobium fuchskuhlense DSM 25065 isolated from a surface water sample of the southwest basin of Lake Grosse Fuchskuhle.</title>
        <authorList>
            <person name="Ruckert C."/>
            <person name="Winkler A."/>
            <person name="Glaeser J."/>
            <person name="Grossart H.-P."/>
            <person name="Kalinowski J."/>
            <person name="Glaeser S."/>
        </authorList>
    </citation>
    <scope>NUCLEOTIDE SEQUENCE [LARGE SCALE GENOMIC DNA]</scope>
    <source>
        <strain evidence="1 2">FNE08-7</strain>
    </source>
</reference>
<dbReference type="SUPFAM" id="SSF48452">
    <property type="entry name" value="TPR-like"/>
    <property type="match status" value="1"/>
</dbReference>
<gene>
    <name evidence="1" type="ORF">AQZ52_04880</name>
</gene>
<dbReference type="Gene3D" id="1.25.40.10">
    <property type="entry name" value="Tetratricopeptide repeat domain"/>
    <property type="match status" value="1"/>
</dbReference>
<dbReference type="Gene3D" id="2.60.120.620">
    <property type="entry name" value="q2cbj1_9rhob like domain"/>
    <property type="match status" value="1"/>
</dbReference>
<evidence type="ECO:0000313" key="1">
    <source>
        <dbReference type="EMBL" id="KUR72581.1"/>
    </source>
</evidence>
<sequence length="462" mass="49655">MADPFDAELWRDKARGLRAAQDMLRADSAIQEAARLAPSDPLTAFLRAQSAYELGHPAAALFAEAVRLWPENPDVLRNHALALAAEGRQVEAEAVLARALAARPDWLDGQRVLASLRYSHGDAESYDAGFAEAVRAQPRHQGLWLGWFTLRAQQRDWPAALRILDEAAHHLGETRQLAVARAFLASESGDLAEAQAQLAALTGADDAFLVLCRIRTALRAGQPERARDLALPLTGTHLAGQVWPYLSTAWRLLADPLAAWLDGDPVLHGVLDPGLSAAELGELAMLLRQLHTASLPYAEQSVRHGTQTDRSILLRHEPLLGSVRTRLMEALRDHVAALPLPDPRGPMPHPTLGRPRGGLQISGSWSVRLGAGGFNVTHSHPVGWLSAVLYVALPGDPGPAPAGALQLGAPPPELGVSLPPYAVIPPRTGQLVVFPSILWHGTYPFAAGERLNIAFDVVPTSA</sequence>
<name>A0A117UXB4_9SPHN</name>
<dbReference type="AlphaFoldDB" id="A0A117UXB4"/>
<protein>
    <submittedName>
        <fullName evidence="1">Uncharacterized protein</fullName>
    </submittedName>
</protein>
<dbReference type="InterPro" id="IPR011990">
    <property type="entry name" value="TPR-like_helical_dom_sf"/>
</dbReference>
<keyword evidence="2" id="KW-1185">Reference proteome</keyword>
<evidence type="ECO:0000313" key="2">
    <source>
        <dbReference type="Proteomes" id="UP000058012"/>
    </source>
</evidence>
<dbReference type="STRING" id="1117702.AQZ52_04880"/>
<dbReference type="Proteomes" id="UP000058012">
    <property type="component" value="Unassembled WGS sequence"/>
</dbReference>
<comment type="caution">
    <text evidence="1">The sequence shown here is derived from an EMBL/GenBank/DDBJ whole genome shotgun (WGS) entry which is preliminary data.</text>
</comment>
<dbReference type="RefSeq" id="WP_067906888.1">
    <property type="nucleotide sequence ID" value="NZ_KQ954244.1"/>
</dbReference>
<dbReference type="EMBL" id="LLZS01000003">
    <property type="protein sequence ID" value="KUR72581.1"/>
    <property type="molecule type" value="Genomic_DNA"/>
</dbReference>
<accession>A0A117UXB4</accession>
<proteinExistence type="predicted"/>
<dbReference type="InterPro" id="IPR012668">
    <property type="entry name" value="CHP02466"/>
</dbReference>
<organism evidence="1 2">
    <name type="scientific">Novosphingobium fuchskuhlense</name>
    <dbReference type="NCBI Taxonomy" id="1117702"/>
    <lineage>
        <taxon>Bacteria</taxon>
        <taxon>Pseudomonadati</taxon>
        <taxon>Pseudomonadota</taxon>
        <taxon>Alphaproteobacteria</taxon>
        <taxon>Sphingomonadales</taxon>
        <taxon>Sphingomonadaceae</taxon>
        <taxon>Novosphingobium</taxon>
    </lineage>
</organism>
<dbReference type="Pfam" id="PF13759">
    <property type="entry name" value="2OG-FeII_Oxy_5"/>
    <property type="match status" value="1"/>
</dbReference>